<dbReference type="InterPro" id="IPR018580">
    <property type="entry name" value="Uncharacterised_YfhO"/>
</dbReference>
<dbReference type="STRING" id="331648.BST97_02970"/>
<evidence type="ECO:0008006" key="4">
    <source>
        <dbReference type="Google" id="ProtNLM"/>
    </source>
</evidence>
<reference evidence="2 3" key="1">
    <citation type="submission" date="2016-11" db="EMBL/GenBank/DDBJ databases">
        <title>Trade-off between light-utilization and light-protection in marine flavobacteria.</title>
        <authorList>
            <person name="Kumagai Y."/>
        </authorList>
    </citation>
    <scope>NUCLEOTIDE SEQUENCE [LARGE SCALE GENOMIC DNA]</scope>
    <source>
        <strain evidence="2 3">JCM 13191</strain>
    </source>
</reference>
<feature type="transmembrane region" description="Helical" evidence="1">
    <location>
        <begin position="527"/>
        <end position="546"/>
    </location>
</feature>
<protein>
    <recommendedName>
        <fullName evidence="4">Membrane protein YfhO</fullName>
    </recommendedName>
</protein>
<feature type="transmembrane region" description="Helical" evidence="1">
    <location>
        <begin position="407"/>
        <end position="431"/>
    </location>
</feature>
<keyword evidence="1" id="KW-0812">Transmembrane</keyword>
<feature type="transmembrane region" description="Helical" evidence="1">
    <location>
        <begin position="170"/>
        <end position="186"/>
    </location>
</feature>
<feature type="transmembrane region" description="Helical" evidence="1">
    <location>
        <begin position="192"/>
        <end position="211"/>
    </location>
</feature>
<feature type="transmembrane region" description="Helical" evidence="1">
    <location>
        <begin position="371"/>
        <end position="387"/>
    </location>
</feature>
<feature type="transmembrane region" description="Helical" evidence="1">
    <location>
        <begin position="502"/>
        <end position="520"/>
    </location>
</feature>
<feature type="transmembrane region" description="Helical" evidence="1">
    <location>
        <begin position="123"/>
        <end position="142"/>
    </location>
</feature>
<dbReference type="OrthoDB" id="9772884at2"/>
<dbReference type="RefSeq" id="WP_085765845.1">
    <property type="nucleotide sequence ID" value="NZ_CP019344.1"/>
</dbReference>
<organism evidence="2 3">
    <name type="scientific">Nonlabens spongiae</name>
    <dbReference type="NCBI Taxonomy" id="331648"/>
    <lineage>
        <taxon>Bacteria</taxon>
        <taxon>Pseudomonadati</taxon>
        <taxon>Bacteroidota</taxon>
        <taxon>Flavobacteriia</taxon>
        <taxon>Flavobacteriales</taxon>
        <taxon>Flavobacteriaceae</taxon>
        <taxon>Nonlabens</taxon>
    </lineage>
</organism>
<keyword evidence="1" id="KW-0472">Membrane</keyword>
<proteinExistence type="predicted"/>
<dbReference type="EMBL" id="CP019344">
    <property type="protein sequence ID" value="ARN77046.1"/>
    <property type="molecule type" value="Genomic_DNA"/>
</dbReference>
<sequence>MKIDFKKIIPHAIAFLLFIIAALAYFHPVLSGKKIYQSDIVQYRGNARQIIDFRENQGEELLWTDTIFGGMPTYQLGVRYEYDLIDQLDRVIRFLPRPADYLFLYLISFYILGLVLKIPWKYSILGALFFGFSTYMIIILGVGHNSKAHAIAYMPMVLASIIMVFQKRYLVGFICMALFMALQIQANHLQMTYYLMFAVIILGIVYFIDAYKKGLLKHYFKSIGILVGAVVIALGTNAANLLTTSEYTGESTRGKSPISINAQGESISTDSGLDYDYITQYSYGFVETINMLIPRFVGGGSGMRPEEDSNTVAYLTSLGLPKAQAMQFAESGVPMYWGDQPIVEAPAYMGAGVIFLAILALFLLEGKLIKWAVGVSLFAVIIAWGKNVDWLTQFLIGYMPLWNKFRAITSVLVLIELCFPLLAMAGLYCLFVKKIPSQEKLKAVLYSSAIVGGLCALFAVLGKSIFDFTSPYDINFIQEDQLGLPFVKAIREDRWVLMRDDSLRSLLIIGLITGILYLTLKEKIKQNLALVLIGAVCLFDLVDFNLNYVNADSFISAREYDNIFPEYGADKAIQKDPSHFRVYDLTTDPVTSSRASNFHHALGGYHPAKPARFNNLVDFYLRDEQGRMGVDENTIEILSMFNVKYFIQEQEDGVKPIENPLNLGPAWFVNEVIPVSNQNEEILSLRNLKGDAVAFITQEEQEKINLTKVGKDSSATIELTSYHPEKLVYSTQNSKDGLAVFAEMYYPHGWKATVDGQEVPIARVNYTLRGVMVPAGNHEIELTFEPQVVKTGTYVMLGSNILLVICLGLIVFWKVKNKE</sequence>
<feature type="transmembrane region" description="Helical" evidence="1">
    <location>
        <begin position="99"/>
        <end position="116"/>
    </location>
</feature>
<evidence type="ECO:0000313" key="2">
    <source>
        <dbReference type="EMBL" id="ARN77046.1"/>
    </source>
</evidence>
<dbReference type="Proteomes" id="UP000193431">
    <property type="component" value="Chromosome"/>
</dbReference>
<dbReference type="Pfam" id="PF09586">
    <property type="entry name" value="YfhO"/>
    <property type="match status" value="1"/>
</dbReference>
<evidence type="ECO:0000313" key="3">
    <source>
        <dbReference type="Proteomes" id="UP000193431"/>
    </source>
</evidence>
<dbReference type="AlphaFoldDB" id="A0A1W6MHQ7"/>
<name>A0A1W6MHQ7_9FLAO</name>
<dbReference type="PANTHER" id="PTHR38454:SF1">
    <property type="entry name" value="INTEGRAL MEMBRANE PROTEIN"/>
    <property type="match status" value="1"/>
</dbReference>
<accession>A0A1W6MHQ7</accession>
<evidence type="ECO:0000256" key="1">
    <source>
        <dbReference type="SAM" id="Phobius"/>
    </source>
</evidence>
<feature type="transmembrane region" description="Helical" evidence="1">
    <location>
        <begin position="443"/>
        <end position="466"/>
    </location>
</feature>
<gene>
    <name evidence="2" type="ORF">BST97_02970</name>
</gene>
<keyword evidence="3" id="KW-1185">Reference proteome</keyword>
<feature type="transmembrane region" description="Helical" evidence="1">
    <location>
        <begin position="12"/>
        <end position="30"/>
    </location>
</feature>
<feature type="transmembrane region" description="Helical" evidence="1">
    <location>
        <begin position="223"/>
        <end position="242"/>
    </location>
</feature>
<feature type="transmembrane region" description="Helical" evidence="1">
    <location>
        <begin position="345"/>
        <end position="364"/>
    </location>
</feature>
<feature type="transmembrane region" description="Helical" evidence="1">
    <location>
        <begin position="794"/>
        <end position="813"/>
    </location>
</feature>
<keyword evidence="1" id="KW-1133">Transmembrane helix</keyword>
<dbReference type="PANTHER" id="PTHR38454">
    <property type="entry name" value="INTEGRAL MEMBRANE PROTEIN-RELATED"/>
    <property type="match status" value="1"/>
</dbReference>